<evidence type="ECO:0000256" key="2">
    <source>
        <dbReference type="SAM" id="Phobius"/>
    </source>
</evidence>
<dbReference type="RefSeq" id="XP_008083258.1">
    <property type="nucleotide sequence ID" value="XM_008085067.1"/>
</dbReference>
<dbReference type="EMBL" id="KE145367">
    <property type="protein sequence ID" value="EPE29149.1"/>
    <property type="molecule type" value="Genomic_DNA"/>
</dbReference>
<dbReference type="HOGENOM" id="CLU_1563009_0_0_1"/>
<dbReference type="AlphaFoldDB" id="S3CW36"/>
<evidence type="ECO:0000256" key="1">
    <source>
        <dbReference type="SAM" id="MobiDB-lite"/>
    </source>
</evidence>
<accession>S3CW36</accession>
<feature type="compositionally biased region" description="Polar residues" evidence="1">
    <location>
        <begin position="77"/>
        <end position="86"/>
    </location>
</feature>
<sequence length="171" mass="18922">MNSDTFPPYEPLSCVFLLQPNNQTPKPKHTYIPPNPPITSPPHLLSINQQNVLRQLPSTSLDLERDQVPSSDDLPPYTTSPTSTEIPLSELNHDHPSLLAHARTHHLTAADIHFLAARPEYRTPAPTPTPEQQRAKRKAEGIVALFLLLCVFSALGGVIFIAVRGVMTGKW</sequence>
<dbReference type="Proteomes" id="UP000016922">
    <property type="component" value="Unassembled WGS sequence"/>
</dbReference>
<proteinExistence type="predicted"/>
<dbReference type="GeneID" id="19459367"/>
<feature type="region of interest" description="Disordered" evidence="1">
    <location>
        <begin position="62"/>
        <end position="86"/>
    </location>
</feature>
<keyword evidence="2" id="KW-0812">Transmembrane</keyword>
<organism evidence="3 4">
    <name type="scientific">Glarea lozoyensis (strain ATCC 20868 / MF5171)</name>
    <dbReference type="NCBI Taxonomy" id="1116229"/>
    <lineage>
        <taxon>Eukaryota</taxon>
        <taxon>Fungi</taxon>
        <taxon>Dikarya</taxon>
        <taxon>Ascomycota</taxon>
        <taxon>Pezizomycotina</taxon>
        <taxon>Leotiomycetes</taxon>
        <taxon>Helotiales</taxon>
        <taxon>Helotiaceae</taxon>
        <taxon>Glarea</taxon>
    </lineage>
</organism>
<gene>
    <name evidence="3" type="ORF">GLAREA_00309</name>
</gene>
<keyword evidence="2" id="KW-1133">Transmembrane helix</keyword>
<evidence type="ECO:0000313" key="3">
    <source>
        <dbReference type="EMBL" id="EPE29149.1"/>
    </source>
</evidence>
<keyword evidence="2" id="KW-0472">Membrane</keyword>
<evidence type="ECO:0000313" key="4">
    <source>
        <dbReference type="Proteomes" id="UP000016922"/>
    </source>
</evidence>
<keyword evidence="4" id="KW-1185">Reference proteome</keyword>
<reference evidence="3 4" key="1">
    <citation type="journal article" date="2013" name="BMC Genomics">
        <title>Genomics-driven discovery of the pneumocandin biosynthetic gene cluster in the fungus Glarea lozoyensis.</title>
        <authorList>
            <person name="Chen L."/>
            <person name="Yue Q."/>
            <person name="Zhang X."/>
            <person name="Xiang M."/>
            <person name="Wang C."/>
            <person name="Li S."/>
            <person name="Che Y."/>
            <person name="Ortiz-Lopez F.J."/>
            <person name="Bills G.F."/>
            <person name="Liu X."/>
            <person name="An Z."/>
        </authorList>
    </citation>
    <scope>NUCLEOTIDE SEQUENCE [LARGE SCALE GENOMIC DNA]</scope>
    <source>
        <strain evidence="4">ATCC 20868 / MF5171</strain>
    </source>
</reference>
<feature type="transmembrane region" description="Helical" evidence="2">
    <location>
        <begin position="142"/>
        <end position="163"/>
    </location>
</feature>
<dbReference type="KEGG" id="glz:GLAREA_00309"/>
<name>S3CW36_GLAL2</name>
<protein>
    <submittedName>
        <fullName evidence="3">Uncharacterized protein</fullName>
    </submittedName>
</protein>